<dbReference type="AlphaFoldDB" id="A0A5J4T9Y5"/>
<proteinExistence type="predicted"/>
<reference evidence="2 3" key="1">
    <citation type="submission" date="2019-03" db="EMBL/GenBank/DDBJ databases">
        <title>Single cell metagenomics reveals metabolic interactions within the superorganism composed of flagellate Streblomastix strix and complex community of Bacteroidetes bacteria on its surface.</title>
        <authorList>
            <person name="Treitli S.C."/>
            <person name="Kolisko M."/>
            <person name="Husnik F."/>
            <person name="Keeling P."/>
            <person name="Hampl V."/>
        </authorList>
    </citation>
    <scope>NUCLEOTIDE SEQUENCE [LARGE SCALE GENOMIC DNA]</scope>
    <source>
        <strain evidence="2">ST1C</strain>
    </source>
</reference>
<dbReference type="OrthoDB" id="7477527at2759"/>
<dbReference type="EMBL" id="SNRW01036649">
    <property type="protein sequence ID" value="KAA6354245.1"/>
    <property type="molecule type" value="Genomic_DNA"/>
</dbReference>
<accession>A0A5J4T9Y5</accession>
<evidence type="ECO:0000313" key="3">
    <source>
        <dbReference type="Proteomes" id="UP000324800"/>
    </source>
</evidence>
<comment type="caution">
    <text evidence="2">The sequence shown here is derived from an EMBL/GenBank/DDBJ whole genome shotgun (WGS) entry which is preliminary data.</text>
</comment>
<name>A0A5J4T9Y5_9EUKA</name>
<evidence type="ECO:0000256" key="1">
    <source>
        <dbReference type="SAM" id="MobiDB-lite"/>
    </source>
</evidence>
<feature type="compositionally biased region" description="Polar residues" evidence="1">
    <location>
        <begin position="1"/>
        <end position="18"/>
    </location>
</feature>
<evidence type="ECO:0000313" key="2">
    <source>
        <dbReference type="EMBL" id="KAA6354245.1"/>
    </source>
</evidence>
<organism evidence="2 3">
    <name type="scientific">Streblomastix strix</name>
    <dbReference type="NCBI Taxonomy" id="222440"/>
    <lineage>
        <taxon>Eukaryota</taxon>
        <taxon>Metamonada</taxon>
        <taxon>Preaxostyla</taxon>
        <taxon>Oxymonadida</taxon>
        <taxon>Streblomastigidae</taxon>
        <taxon>Streblomastix</taxon>
    </lineage>
</organism>
<protein>
    <submittedName>
        <fullName evidence="2">Uncharacterized protein</fullName>
    </submittedName>
</protein>
<feature type="region of interest" description="Disordered" evidence="1">
    <location>
        <begin position="1"/>
        <end position="25"/>
    </location>
</feature>
<sequence length="104" mass="11842">MSTTENTNTDPTYSGNLKQDNRRTKQTKHLGRLFSKERDFHIPVLSVADNTNTGLVRNRGNKLKDRFVAIGEEEEGAEWLNAFSRSWKGDIFQIHTPIPQIGKA</sequence>
<gene>
    <name evidence="2" type="ORF">EZS28_050229</name>
</gene>
<dbReference type="Proteomes" id="UP000324800">
    <property type="component" value="Unassembled WGS sequence"/>
</dbReference>